<dbReference type="InterPro" id="IPR013783">
    <property type="entry name" value="Ig-like_fold"/>
</dbReference>
<evidence type="ECO:0000313" key="9">
    <source>
        <dbReference type="Proteomes" id="UP001319060"/>
    </source>
</evidence>
<evidence type="ECO:0000256" key="6">
    <source>
        <dbReference type="SAM" id="MobiDB-lite"/>
    </source>
</evidence>
<sequence>MLRVFLSTICLILIVSGLVPKIGFSQTFSFSKSITKQQGSNKINHKLTNQFEKEKFVTFIVKLKQQVNTPEIAVKIDQKSKIQGKSAFQTEIIKRSTIVSTLRTTAQETQHDLKQFLAKEKEEGRVKYVQSFYIVNAIAVTGTKEVVDKLASYSDVEKILLNETHQARKEEKLKDNVIGKQVTTSSPEWNIEKIGAPRAWKQGIDGTGTVVASIDTGVQWDHPSLKNKYRGYNPDNPDQPDNMFNWYDTVGKKDAPYDDHGHGTLTTGTMVGSAPDGNQIGVAPRAKWIAVKVMDSFGYTTDVNLLEAGEWILSPKDSQGNPHPEKAPDVVNNSWGYGKEGFQDQWYRQMVQAWRAADIFPVFAAGNYGAHGPGYIPPPAFYPESFAVAATDNSDRLARFSSRGPTPYSSGETKPDISAPGVNVRSAVPGNGYEESSGTSMAAPHIAGTVALLKQVNSSLSVDDLEALLFSTSNSLTDPEFPKSPNSGYGHGLINAYAAVQILTEGAGKLKGKITQTINGTPTGMSAKITVLESGRSTTTTMDGSYTLFQKPNEYTVQAEKYGYKTAKERVIVTKDGITTINFDLQPLPKGIIKGRITDPSNNPIENATISLIEDAAIAPVKTDKNGHFSISGYEGTYSLRVSAPYRLYSSSEVTIKGNKETEKNIVLKPFIGNLEEIHYDDGSAESVVPKPDFGDGYAVRMSLKNGKDKALLTGGIFMMGTQLRGSYYPSQFQVAVFDANGPDGAPGKKIAGPINANALSNGRWTHVDLTNESIIVNHDFYLVYLDNEYSSLNPRLSKDDNTFSSRSWSSKNGVWSKNSAENQYMIRAEVSYPIENPPTITFPKTSHFTNQNGLTVKGKGFSGTNIKIYNKGKEKTSIPTKADGSFSGTVILLENENVLTAVTTTKGGSTKPSPPIKVILDQVKPTLTIKSHVNGGRTNQKIVTIKGNVSDKYLDRVKVNGTSALISKDGTYSVRIPLKNGENVIQATAVDKAGNQQSKQILLFAKFTSPTIKNLKPSKDVFVKTGQTVKVELESQKGLTGYFSIRMPNSISVIDEVPLMEQKEGHYVGYWVVPSKLKDRRGAVIEVFMKDRYGNSTKKQTTGKLYINLRK</sequence>
<dbReference type="InterPro" id="IPR051048">
    <property type="entry name" value="Peptidase_S8/S53_subtilisin"/>
</dbReference>
<reference evidence="8 9" key="1">
    <citation type="submission" date="2021-01" db="EMBL/GenBank/DDBJ databases">
        <title>Genome Sequencing of Type Strains.</title>
        <authorList>
            <person name="Lemaire J.F."/>
            <person name="Inderbitzin P."/>
            <person name="Collins S.B."/>
            <person name="Wespe N."/>
            <person name="Knight-Connoni V."/>
        </authorList>
    </citation>
    <scope>NUCLEOTIDE SEQUENCE [LARGE SCALE GENOMIC DNA]</scope>
    <source>
        <strain evidence="8 9">DSM 14730</strain>
    </source>
</reference>
<evidence type="ECO:0000313" key="8">
    <source>
        <dbReference type="EMBL" id="MBN3544127.1"/>
    </source>
</evidence>
<dbReference type="InterPro" id="IPR008969">
    <property type="entry name" value="CarboxyPept-like_regulatory"/>
</dbReference>
<comment type="caution">
    <text evidence="8">The sequence shown here is derived from an EMBL/GenBank/DDBJ whole genome shotgun (WGS) entry which is preliminary data.</text>
</comment>
<feature type="compositionally biased region" description="Polar residues" evidence="6">
    <location>
        <begin position="403"/>
        <end position="412"/>
    </location>
</feature>
<name>A0ABS2ZA61_9BACL</name>
<gene>
    <name evidence="8" type="ORF">JYA64_02330</name>
</gene>
<keyword evidence="2 5" id="KW-0645">Protease</keyword>
<dbReference type="Gene3D" id="3.40.50.200">
    <property type="entry name" value="Peptidase S8/S53 domain"/>
    <property type="match status" value="1"/>
</dbReference>
<organism evidence="8 9">
    <name type="scientific">Fictibacillus barbaricus</name>
    <dbReference type="NCBI Taxonomy" id="182136"/>
    <lineage>
        <taxon>Bacteria</taxon>
        <taxon>Bacillati</taxon>
        <taxon>Bacillota</taxon>
        <taxon>Bacilli</taxon>
        <taxon>Bacillales</taxon>
        <taxon>Fictibacillaceae</taxon>
        <taxon>Fictibacillus</taxon>
    </lineage>
</organism>
<feature type="region of interest" description="Disordered" evidence="6">
    <location>
        <begin position="398"/>
        <end position="422"/>
    </location>
</feature>
<dbReference type="Pfam" id="PF09136">
    <property type="entry name" value="Glucodextran_B"/>
    <property type="match status" value="1"/>
</dbReference>
<dbReference type="PRINTS" id="PR00723">
    <property type="entry name" value="SUBTILISIN"/>
</dbReference>
<dbReference type="PROSITE" id="PS00138">
    <property type="entry name" value="SUBTILASE_SER"/>
    <property type="match status" value="1"/>
</dbReference>
<dbReference type="SUPFAM" id="SSF52743">
    <property type="entry name" value="Subtilisin-like"/>
    <property type="match status" value="1"/>
</dbReference>
<dbReference type="PANTHER" id="PTHR43399:SF4">
    <property type="entry name" value="CELL WALL-ASSOCIATED PROTEASE"/>
    <property type="match status" value="1"/>
</dbReference>
<dbReference type="InterPro" id="IPR033857">
    <property type="entry name" value="Bacillopeptidase_F"/>
</dbReference>
<accession>A0ABS2ZA61</accession>
<protein>
    <submittedName>
        <fullName evidence="8">S8 family serine peptidase</fullName>
    </submittedName>
</protein>
<feature type="active site" description="Charge relay system" evidence="5">
    <location>
        <position position="440"/>
    </location>
</feature>
<evidence type="ECO:0000256" key="4">
    <source>
        <dbReference type="ARBA" id="ARBA00022825"/>
    </source>
</evidence>
<dbReference type="PANTHER" id="PTHR43399">
    <property type="entry name" value="SUBTILISIN-RELATED"/>
    <property type="match status" value="1"/>
</dbReference>
<dbReference type="InterPro" id="IPR036852">
    <property type="entry name" value="Peptidase_S8/S53_dom_sf"/>
</dbReference>
<dbReference type="Pfam" id="PF13620">
    <property type="entry name" value="CarboxypepD_reg"/>
    <property type="match status" value="2"/>
</dbReference>
<feature type="domain" description="Peptidase S8/S53" evidence="7">
    <location>
        <begin position="206"/>
        <end position="492"/>
    </location>
</feature>
<dbReference type="Gene3D" id="2.60.40.1120">
    <property type="entry name" value="Carboxypeptidase-like, regulatory domain"/>
    <property type="match status" value="2"/>
</dbReference>
<keyword evidence="3 5" id="KW-0378">Hydrolase</keyword>
<dbReference type="EMBL" id="JAFHKS010000040">
    <property type="protein sequence ID" value="MBN3544127.1"/>
    <property type="molecule type" value="Genomic_DNA"/>
</dbReference>
<evidence type="ECO:0000256" key="5">
    <source>
        <dbReference type="PROSITE-ProRule" id="PRU01240"/>
    </source>
</evidence>
<evidence type="ECO:0000256" key="2">
    <source>
        <dbReference type="ARBA" id="ARBA00022670"/>
    </source>
</evidence>
<keyword evidence="4 5" id="KW-0720">Serine protease</keyword>
<evidence type="ECO:0000259" key="7">
    <source>
        <dbReference type="Pfam" id="PF00082"/>
    </source>
</evidence>
<evidence type="ECO:0000256" key="3">
    <source>
        <dbReference type="ARBA" id="ARBA00022801"/>
    </source>
</evidence>
<dbReference type="InterPro" id="IPR023828">
    <property type="entry name" value="Peptidase_S8_Ser-AS"/>
</dbReference>
<evidence type="ECO:0000256" key="1">
    <source>
        <dbReference type="ARBA" id="ARBA00011073"/>
    </source>
</evidence>
<dbReference type="CDD" id="cd07481">
    <property type="entry name" value="Peptidases_S8_BacillopeptidaseF-like"/>
    <property type="match status" value="1"/>
</dbReference>
<feature type="active site" description="Charge relay system" evidence="5">
    <location>
        <position position="262"/>
    </location>
</feature>
<dbReference type="InterPro" id="IPR000209">
    <property type="entry name" value="Peptidase_S8/S53_dom"/>
</dbReference>
<dbReference type="Proteomes" id="UP001319060">
    <property type="component" value="Unassembled WGS sequence"/>
</dbReference>
<dbReference type="SUPFAM" id="SSF49464">
    <property type="entry name" value="Carboxypeptidase regulatory domain-like"/>
    <property type="match status" value="2"/>
</dbReference>
<keyword evidence="9" id="KW-1185">Reference proteome</keyword>
<dbReference type="PROSITE" id="PS51892">
    <property type="entry name" value="SUBTILASE"/>
    <property type="match status" value="1"/>
</dbReference>
<comment type="similarity">
    <text evidence="1 5">Belongs to the peptidase S8 family.</text>
</comment>
<dbReference type="Gene3D" id="2.60.40.10">
    <property type="entry name" value="Immunoglobulins"/>
    <property type="match status" value="1"/>
</dbReference>
<feature type="active site" description="Charge relay system" evidence="5">
    <location>
        <position position="215"/>
    </location>
</feature>
<dbReference type="InterPro" id="IPR015500">
    <property type="entry name" value="Peptidase_S8_subtilisin-rel"/>
</dbReference>
<proteinExistence type="inferred from homology"/>
<dbReference type="Pfam" id="PF00082">
    <property type="entry name" value="Peptidase_S8"/>
    <property type="match status" value="1"/>
</dbReference>